<dbReference type="AlphaFoldDB" id="A0A934J411"/>
<evidence type="ECO:0000313" key="2">
    <source>
        <dbReference type="Proteomes" id="UP000640274"/>
    </source>
</evidence>
<dbReference type="EMBL" id="JAELUP010000008">
    <property type="protein sequence ID" value="MBJ6360426.1"/>
    <property type="molecule type" value="Genomic_DNA"/>
</dbReference>
<proteinExistence type="predicted"/>
<evidence type="ECO:0000313" key="1">
    <source>
        <dbReference type="EMBL" id="MBJ6360426.1"/>
    </source>
</evidence>
<comment type="caution">
    <text evidence="1">The sequence shown here is derived from an EMBL/GenBank/DDBJ whole genome shotgun (WGS) entry which is preliminary data.</text>
</comment>
<dbReference type="Proteomes" id="UP000640274">
    <property type="component" value="Unassembled WGS sequence"/>
</dbReference>
<dbReference type="RefSeq" id="WP_199017974.1">
    <property type="nucleotide sequence ID" value="NZ_JAELUP010000008.1"/>
</dbReference>
<protein>
    <submittedName>
        <fullName evidence="1">Phage portal protein</fullName>
    </submittedName>
</protein>
<dbReference type="Pfam" id="PF08890">
    <property type="entry name" value="Phage_TAC_5"/>
    <property type="match status" value="1"/>
</dbReference>
<dbReference type="Gene3D" id="3.30.2220.30">
    <property type="match status" value="1"/>
</dbReference>
<accession>A0A934J411</accession>
<dbReference type="InterPro" id="IPR038559">
    <property type="entry name" value="XkdN-like_sf"/>
</dbReference>
<reference evidence="1" key="1">
    <citation type="submission" date="2020-12" db="EMBL/GenBank/DDBJ databases">
        <authorList>
            <person name="Huq M.A."/>
        </authorList>
    </citation>
    <scope>NUCLEOTIDE SEQUENCE</scope>
    <source>
        <strain evidence="1">MAHUQ-46</strain>
    </source>
</reference>
<sequence length="140" mass="16005">MSQFQAFFAQNAVIDTTEEFVVSERFKDKEGNPIPWQLRSITEDHNTEIRKASTKRIKGKNGSYSVETNQEEYVARLVTASVVYPELKDPELQKSYNTVGAESLLRKMLLPGEFGVLLKKVQELNGFDRDMSELVDEVKN</sequence>
<keyword evidence="2" id="KW-1185">Reference proteome</keyword>
<name>A0A934J411_9BACL</name>
<organism evidence="1 2">
    <name type="scientific">Paenibacillus roseus</name>
    <dbReference type="NCBI Taxonomy" id="2798579"/>
    <lineage>
        <taxon>Bacteria</taxon>
        <taxon>Bacillati</taxon>
        <taxon>Bacillota</taxon>
        <taxon>Bacilli</taxon>
        <taxon>Bacillales</taxon>
        <taxon>Paenibacillaceae</taxon>
        <taxon>Paenibacillus</taxon>
    </lineage>
</organism>
<gene>
    <name evidence="1" type="ORF">JFN88_03695</name>
</gene>
<dbReference type="InterPro" id="IPR014986">
    <property type="entry name" value="XkdN-like"/>
</dbReference>